<reference evidence="2 3" key="1">
    <citation type="submission" date="2012-02" db="EMBL/GenBank/DDBJ databases">
        <title>Complete genome sequence of Actinoplanes missouriensis 431 (= NBRC 102363).</title>
        <authorList>
            <person name="Ohnishi Y."/>
            <person name="Ishikawa J."/>
            <person name="Sekine M."/>
            <person name="Hosoyama A."/>
            <person name="Harada T."/>
            <person name="Narita H."/>
            <person name="Hata T."/>
            <person name="Konno Y."/>
            <person name="Tutikane K."/>
            <person name="Fujita N."/>
            <person name="Horinouchi S."/>
            <person name="Hayakawa M."/>
        </authorList>
    </citation>
    <scope>NUCLEOTIDE SEQUENCE [LARGE SCALE GENOMIC DNA]</scope>
    <source>
        <strain evidence="3">ATCC 14538 / DSM 43046 / CBS 188.64 / JCM 3121 / NBRC 102363 / NCIMB 12654 / NRRL B-3342 / UNCC 431</strain>
    </source>
</reference>
<feature type="transmembrane region" description="Helical" evidence="1">
    <location>
        <begin position="50"/>
        <end position="72"/>
    </location>
</feature>
<proteinExistence type="predicted"/>
<keyword evidence="3" id="KW-1185">Reference proteome</keyword>
<keyword evidence="1" id="KW-1133">Transmembrane helix</keyword>
<evidence type="ECO:0000256" key="1">
    <source>
        <dbReference type="SAM" id="Phobius"/>
    </source>
</evidence>
<gene>
    <name evidence="2" type="ordered locus">AMIS_79400</name>
</gene>
<dbReference type="HOGENOM" id="CLU_1057333_0_0_11"/>
<evidence type="ECO:0000313" key="3">
    <source>
        <dbReference type="Proteomes" id="UP000007882"/>
    </source>
</evidence>
<keyword evidence="1" id="KW-0472">Membrane</keyword>
<dbReference type="AlphaFoldDB" id="I0HJH3"/>
<dbReference type="PATRIC" id="fig|512565.3.peg.7960"/>
<name>I0HJH3_ACTM4</name>
<keyword evidence="1" id="KW-0812">Transmembrane</keyword>
<organism evidence="2 3">
    <name type="scientific">Actinoplanes missouriensis (strain ATCC 14538 / DSM 43046 / CBS 188.64 / JCM 3121 / NBRC 102363 / NCIMB 12654 / NRRL B-3342 / UNCC 431)</name>
    <dbReference type="NCBI Taxonomy" id="512565"/>
    <lineage>
        <taxon>Bacteria</taxon>
        <taxon>Bacillati</taxon>
        <taxon>Actinomycetota</taxon>
        <taxon>Actinomycetes</taxon>
        <taxon>Micromonosporales</taxon>
        <taxon>Micromonosporaceae</taxon>
        <taxon>Actinoplanes</taxon>
    </lineage>
</organism>
<dbReference type="EMBL" id="AP012319">
    <property type="protein sequence ID" value="BAL93160.1"/>
    <property type="molecule type" value="Genomic_DNA"/>
</dbReference>
<evidence type="ECO:0000313" key="2">
    <source>
        <dbReference type="EMBL" id="BAL93160.1"/>
    </source>
</evidence>
<accession>I0HJH3</accession>
<dbReference type="eggNOG" id="ENOG5030VJG">
    <property type="taxonomic scope" value="Bacteria"/>
</dbReference>
<dbReference type="KEGG" id="ams:AMIS_79400"/>
<protein>
    <submittedName>
        <fullName evidence="2">Uncharacterized protein</fullName>
    </submittedName>
</protein>
<dbReference type="Proteomes" id="UP000007882">
    <property type="component" value="Chromosome"/>
</dbReference>
<sequence length="253" mass="26108">MNDLNRLAVLDPARGTEPTEMQWARSRAAVERIMSGQGSGAVRRSPARRWITIGAVAVAAGLAAVVAVPILVPGAAEKAVASWTAMPTSRTGDQVMTQAEICGSGEVGGSSATVRPSDVILAEQRGDATLLIMRKTSGDVVECLIVGKDQVASMGLTAGKPLPAPPAGTVNLETMSSAGEGDGMWSNVVGLAAPDVTAVEIRLDNGRTFQASVRGGWWGAWWPGPEGGEGTDTFTIIVHSGAGTTEHRPSELP</sequence>
<dbReference type="STRING" id="512565.AMIS_79400"/>